<dbReference type="InterPro" id="IPR017925">
    <property type="entry name" value="DHFR_CS"/>
</dbReference>
<keyword evidence="7" id="KW-0545">Nucleotide biosynthesis</keyword>
<dbReference type="CDD" id="cd00209">
    <property type="entry name" value="DHFR"/>
    <property type="match status" value="1"/>
</dbReference>
<keyword evidence="9" id="KW-0560">Oxidoreductase</keyword>
<dbReference type="PROSITE" id="PS51330">
    <property type="entry name" value="DHFR_2"/>
    <property type="match status" value="1"/>
</dbReference>
<evidence type="ECO:0000313" key="15">
    <source>
        <dbReference type="EMBL" id="ADB04191.1"/>
    </source>
</evidence>
<comment type="similarity">
    <text evidence="3">Belongs to the thymidylate synthase family.</text>
</comment>
<feature type="active site" evidence="13">
    <location>
        <position position="326"/>
    </location>
</feature>
<dbReference type="InterPro" id="IPR036926">
    <property type="entry name" value="Thymidate_synth/dCMP_Mease_sf"/>
</dbReference>
<keyword evidence="10" id="KW-0511">Multifunctional enzyme</keyword>
<dbReference type="RefSeq" id="YP_003407153.1">
    <property type="nucleotide sequence ID" value="NC_013756.1"/>
</dbReference>
<evidence type="ECO:0000256" key="6">
    <source>
        <dbReference type="ARBA" id="ARBA00022679"/>
    </source>
</evidence>
<evidence type="ECO:0000256" key="3">
    <source>
        <dbReference type="ARBA" id="ARBA00009972"/>
    </source>
</evidence>
<protein>
    <submittedName>
        <fullName evidence="15">Bifunctional dihydrofolate reductase-thymidylate synthase</fullName>
    </submittedName>
</protein>
<dbReference type="InterPro" id="IPR020940">
    <property type="entry name" value="Thymidylate_synthase_AS"/>
</dbReference>
<organismHost>
    <name type="scientific">Acanthamoeba</name>
    <dbReference type="NCBI Taxonomy" id="5754"/>
</organismHost>
<evidence type="ECO:0000256" key="1">
    <source>
        <dbReference type="ARBA" id="ARBA00004992"/>
    </source>
</evidence>
<sequence>MQGYYLVFACDQRGGIGNKGRIPWHLPEDLAIFQRMTFGRTIIYGRKTLESFPGSKPLAKRRNIIVSRNSDLNVDGAEVAHSLEEAFSLVQGHCIVVGGSEIYKQCLEQFPDFCLGVSRTLVLETYEADTWFSVKEAKYNYLIKSSHNFETAMMFRKNEGELAYLSLLSEVLYSGEKRKDRTGTGTRSLFGRHLLFENISEKFPLITVKRMAWGCILSELLWFLSGSTDSKMLELQNNNIWKKNSSRKFLDGRGLSYREGDCGPIYGFQWRHWGAKYVDCDTDYRGQGEDQILSIISEIQNNATSRRLVLSAWNVSDLDKMCLPPCHSFSQFYVRGDFVDCHLYQRSADLALGVPFNIASYACLLSIIAEASGKKAGNLTMSFGDVHIYETHIDNAQKMLERLPHKTPKLKVKISDNTLFCLKKGDFELDGYSCCGALQFDMAE</sequence>
<organism evidence="15 16">
    <name type="scientific">Marseillevirus marseillevirus</name>
    <name type="common">GBM</name>
    <dbReference type="NCBI Taxonomy" id="694581"/>
    <lineage>
        <taxon>Viruses</taxon>
        <taxon>Varidnaviria</taxon>
        <taxon>Bamfordvirae</taxon>
        <taxon>Nucleocytoviricota</taxon>
        <taxon>Megaviricetes</taxon>
        <taxon>Pimascovirales</taxon>
        <taxon>Pimascovirales incertae sedis</taxon>
        <taxon>Marseilleviridae</taxon>
        <taxon>Marseillevirus</taxon>
        <taxon>Marseillevirus massiliense</taxon>
    </lineage>
</organism>
<evidence type="ECO:0000256" key="4">
    <source>
        <dbReference type="ARBA" id="ARBA00010176"/>
    </source>
</evidence>
<dbReference type="CDD" id="cd00351">
    <property type="entry name" value="TS_Pyrimidine_HMase"/>
    <property type="match status" value="1"/>
</dbReference>
<dbReference type="FunFam" id="3.30.572.10:FF:000007">
    <property type="entry name" value="thymidylate synthase isoform X2"/>
    <property type="match status" value="1"/>
</dbReference>
<evidence type="ECO:0000256" key="11">
    <source>
        <dbReference type="ARBA" id="ARBA00047344"/>
    </source>
</evidence>
<comment type="pathway">
    <text evidence="1">Pyrimidine metabolism; dTTP biosynthesis.</text>
</comment>
<dbReference type="InterPro" id="IPR001796">
    <property type="entry name" value="DHFR_dom"/>
</dbReference>
<dbReference type="PROSITE" id="PS00075">
    <property type="entry name" value="DHFR_1"/>
    <property type="match status" value="1"/>
</dbReference>
<dbReference type="PANTHER" id="PTHR11548:SF2">
    <property type="entry name" value="THYMIDYLATE SYNTHASE"/>
    <property type="match status" value="1"/>
</dbReference>
<dbReference type="Pfam" id="PF00303">
    <property type="entry name" value="Thymidylat_synt"/>
    <property type="match status" value="1"/>
</dbReference>
<comment type="catalytic activity">
    <reaction evidence="11">
        <text>dUMP + (6R)-5,10-methylene-5,6,7,8-tetrahydrofolate = 7,8-dihydrofolate + dTMP</text>
        <dbReference type="Rhea" id="RHEA:12104"/>
        <dbReference type="ChEBI" id="CHEBI:15636"/>
        <dbReference type="ChEBI" id="CHEBI:57451"/>
        <dbReference type="ChEBI" id="CHEBI:63528"/>
        <dbReference type="ChEBI" id="CHEBI:246422"/>
        <dbReference type="EC" id="2.1.1.45"/>
    </reaction>
</comment>
<dbReference type="GO" id="GO:0004799">
    <property type="term" value="F:thymidylate synthase activity"/>
    <property type="evidence" value="ECO:0007669"/>
    <property type="project" value="UniProtKB-EC"/>
</dbReference>
<comment type="similarity">
    <text evidence="4">In the N-terminal section; belongs to the dihydrofolate reductase family.</text>
</comment>
<reference evidence="15 16" key="1">
    <citation type="journal article" date="2009" name="Proc. Natl. Acad. Sci. U.S.A.">
        <title>Giant Marseillevirus highlights the role of amoebae as a melting pot in emergence of chimeric microorganisms.</title>
        <authorList>
            <person name="Boyer M."/>
            <person name="Yutin N."/>
            <person name="Pagnier I."/>
            <person name="Barrassi L."/>
            <person name="Fournous G."/>
            <person name="Espinosa L."/>
            <person name="Robert C."/>
            <person name="Azza S."/>
            <person name="Sun S."/>
            <person name="Rossmann M.G."/>
            <person name="Suzan-Monti M."/>
            <person name="La Scola B."/>
            <person name="Koonin E.V."/>
            <person name="Raoult D."/>
        </authorList>
    </citation>
    <scope>NUCLEOTIDE SEQUENCE [LARGE SCALE GENOMIC DNA]</scope>
    <source>
        <strain evidence="15 16">T19</strain>
    </source>
</reference>
<dbReference type="GO" id="GO:0032259">
    <property type="term" value="P:methylation"/>
    <property type="evidence" value="ECO:0007669"/>
    <property type="project" value="UniProtKB-KW"/>
</dbReference>
<dbReference type="SUPFAM" id="SSF53597">
    <property type="entry name" value="Dihydrofolate reductase-like"/>
    <property type="match status" value="1"/>
</dbReference>
<dbReference type="SUPFAM" id="SSF55831">
    <property type="entry name" value="Thymidylate synthase/dCMP hydroxymethylase"/>
    <property type="match status" value="1"/>
</dbReference>
<dbReference type="PRINTS" id="PR00108">
    <property type="entry name" value="THYMDSNTHASE"/>
</dbReference>
<dbReference type="GO" id="GO:0046654">
    <property type="term" value="P:tetrahydrofolate biosynthetic process"/>
    <property type="evidence" value="ECO:0007669"/>
    <property type="project" value="InterPro"/>
</dbReference>
<evidence type="ECO:0000256" key="2">
    <source>
        <dbReference type="ARBA" id="ARBA00006900"/>
    </source>
</evidence>
<dbReference type="Pfam" id="PF00186">
    <property type="entry name" value="DHFR_1"/>
    <property type="match status" value="1"/>
</dbReference>
<evidence type="ECO:0000259" key="14">
    <source>
        <dbReference type="PROSITE" id="PS51330"/>
    </source>
</evidence>
<dbReference type="HAMAP" id="MF_00008">
    <property type="entry name" value="Thymidy_synth_bact"/>
    <property type="match status" value="1"/>
</dbReference>
<keyword evidence="5" id="KW-0489">Methyltransferase</keyword>
<dbReference type="Proteomes" id="UP000029780">
    <property type="component" value="Segment"/>
</dbReference>
<comment type="catalytic activity">
    <reaction evidence="12">
        <text>(6S)-5,6,7,8-tetrahydrofolate + NADP(+) = 7,8-dihydrofolate + NADPH + H(+)</text>
        <dbReference type="Rhea" id="RHEA:15009"/>
        <dbReference type="ChEBI" id="CHEBI:15378"/>
        <dbReference type="ChEBI" id="CHEBI:57451"/>
        <dbReference type="ChEBI" id="CHEBI:57453"/>
        <dbReference type="ChEBI" id="CHEBI:57783"/>
        <dbReference type="ChEBI" id="CHEBI:58349"/>
        <dbReference type="EC" id="1.5.1.3"/>
    </reaction>
</comment>
<evidence type="ECO:0000313" key="16">
    <source>
        <dbReference type="Proteomes" id="UP000029780"/>
    </source>
</evidence>
<dbReference type="InterPro" id="IPR024072">
    <property type="entry name" value="DHFR-like_dom_sf"/>
</dbReference>
<keyword evidence="6" id="KW-0808">Transferase</keyword>
<keyword evidence="16" id="KW-1185">Reference proteome</keyword>
<dbReference type="InterPro" id="IPR000398">
    <property type="entry name" value="Thymidylate_synthase"/>
</dbReference>
<evidence type="ECO:0000256" key="7">
    <source>
        <dbReference type="ARBA" id="ARBA00022727"/>
    </source>
</evidence>
<evidence type="ECO:0000256" key="10">
    <source>
        <dbReference type="ARBA" id="ARBA00023268"/>
    </source>
</evidence>
<dbReference type="InterPro" id="IPR045097">
    <property type="entry name" value="Thymidate_synth/dCMP_Mease"/>
</dbReference>
<dbReference type="PANTHER" id="PTHR11548">
    <property type="entry name" value="THYMIDYLATE SYNTHASE 1"/>
    <property type="match status" value="1"/>
</dbReference>
<comment type="similarity">
    <text evidence="2">In the C-terminal section; belongs to the thymidylate synthase family.</text>
</comment>
<dbReference type="Gene3D" id="3.40.430.10">
    <property type="entry name" value="Dihydrofolate Reductase, subunit A"/>
    <property type="match status" value="1"/>
</dbReference>
<dbReference type="GO" id="GO:0004146">
    <property type="term" value="F:dihydrofolate reductase activity"/>
    <property type="evidence" value="ECO:0007669"/>
    <property type="project" value="UniProtKB-EC"/>
</dbReference>
<dbReference type="GO" id="GO:0006231">
    <property type="term" value="P:dTMP biosynthetic process"/>
    <property type="evidence" value="ECO:0007669"/>
    <property type="project" value="InterPro"/>
</dbReference>
<dbReference type="PROSITE" id="PS00091">
    <property type="entry name" value="THYMIDYLATE_SYNTHASE"/>
    <property type="match status" value="1"/>
</dbReference>
<gene>
    <name evidence="15" type="ORF">MAR_ORF429</name>
</gene>
<dbReference type="InterPro" id="IPR023451">
    <property type="entry name" value="Thymidate_synth/dCMP_Mease_dom"/>
</dbReference>
<dbReference type="Gene3D" id="3.30.572.10">
    <property type="entry name" value="Thymidylate synthase/dCMP hydroxymethylase domain"/>
    <property type="match status" value="1"/>
</dbReference>
<evidence type="ECO:0000256" key="13">
    <source>
        <dbReference type="PROSITE-ProRule" id="PRU10016"/>
    </source>
</evidence>
<dbReference type="OrthoDB" id="13491at10239"/>
<evidence type="ECO:0000256" key="8">
    <source>
        <dbReference type="ARBA" id="ARBA00022857"/>
    </source>
</evidence>
<dbReference type="EMBL" id="GU071086">
    <property type="protein sequence ID" value="ADB04191.1"/>
    <property type="molecule type" value="Genomic_DNA"/>
</dbReference>
<proteinExistence type="inferred from homology"/>
<name>D2XB64_GBMV</name>
<dbReference type="KEGG" id="vg:8746665"/>
<accession>D2XB64</accession>
<dbReference type="NCBIfam" id="TIGR03284">
    <property type="entry name" value="thym_sym"/>
    <property type="match status" value="1"/>
</dbReference>
<keyword evidence="8" id="KW-0521">NADP</keyword>
<dbReference type="GeneID" id="8746665"/>
<evidence type="ECO:0000256" key="5">
    <source>
        <dbReference type="ARBA" id="ARBA00022603"/>
    </source>
</evidence>
<feature type="domain" description="DHFR" evidence="14">
    <location>
        <begin position="3"/>
        <end position="174"/>
    </location>
</feature>
<evidence type="ECO:0000256" key="12">
    <source>
        <dbReference type="ARBA" id="ARBA00048873"/>
    </source>
</evidence>
<evidence type="ECO:0000256" key="9">
    <source>
        <dbReference type="ARBA" id="ARBA00023002"/>
    </source>
</evidence>